<dbReference type="Proteomes" id="UP001470230">
    <property type="component" value="Unassembled WGS sequence"/>
</dbReference>
<name>A0ABR2H2Y3_9EUKA</name>
<sequence length="107" mass="13056">MNINDFFNKYIDYFTPELKDRIKFHYSHSKPQDHENFDEKRKNGENSEYICELIRKDSLNEFIDHINKLNIDLNTNRINPSIFETNVFLYYKKFGYKVPQKNRGLIQ</sequence>
<gene>
    <name evidence="1" type="ORF">M9Y10_031551</name>
</gene>
<evidence type="ECO:0000313" key="2">
    <source>
        <dbReference type="Proteomes" id="UP001470230"/>
    </source>
</evidence>
<reference evidence="1 2" key="1">
    <citation type="submission" date="2024-04" db="EMBL/GenBank/DDBJ databases">
        <title>Tritrichomonas musculus Genome.</title>
        <authorList>
            <person name="Alves-Ferreira E."/>
            <person name="Grigg M."/>
            <person name="Lorenzi H."/>
            <person name="Galac M."/>
        </authorList>
    </citation>
    <scope>NUCLEOTIDE SEQUENCE [LARGE SCALE GENOMIC DNA]</scope>
    <source>
        <strain evidence="1 2">EAF2021</strain>
    </source>
</reference>
<protein>
    <submittedName>
        <fullName evidence="1">Uncharacterized protein</fullName>
    </submittedName>
</protein>
<proteinExistence type="predicted"/>
<organism evidence="1 2">
    <name type="scientific">Tritrichomonas musculus</name>
    <dbReference type="NCBI Taxonomy" id="1915356"/>
    <lineage>
        <taxon>Eukaryota</taxon>
        <taxon>Metamonada</taxon>
        <taxon>Parabasalia</taxon>
        <taxon>Tritrichomonadida</taxon>
        <taxon>Tritrichomonadidae</taxon>
        <taxon>Tritrichomonas</taxon>
    </lineage>
</organism>
<accession>A0ABR2H2Y3</accession>
<evidence type="ECO:0000313" key="1">
    <source>
        <dbReference type="EMBL" id="KAK8839840.1"/>
    </source>
</evidence>
<keyword evidence="2" id="KW-1185">Reference proteome</keyword>
<dbReference type="EMBL" id="JAPFFF010000050">
    <property type="protein sequence ID" value="KAK8839840.1"/>
    <property type="molecule type" value="Genomic_DNA"/>
</dbReference>
<comment type="caution">
    <text evidence="1">The sequence shown here is derived from an EMBL/GenBank/DDBJ whole genome shotgun (WGS) entry which is preliminary data.</text>
</comment>